<accession>A6K5P6</accession>
<evidence type="ECO:0000313" key="2">
    <source>
        <dbReference type="Proteomes" id="UP000234681"/>
    </source>
</evidence>
<organism evidence="1 2">
    <name type="scientific">Rattus norvegicus</name>
    <name type="common">Rat</name>
    <dbReference type="NCBI Taxonomy" id="10116"/>
    <lineage>
        <taxon>Eukaryota</taxon>
        <taxon>Metazoa</taxon>
        <taxon>Chordata</taxon>
        <taxon>Craniata</taxon>
        <taxon>Vertebrata</taxon>
        <taxon>Euteleostomi</taxon>
        <taxon>Mammalia</taxon>
        <taxon>Eutheria</taxon>
        <taxon>Euarchontoglires</taxon>
        <taxon>Glires</taxon>
        <taxon>Rodentia</taxon>
        <taxon>Myomorpha</taxon>
        <taxon>Muroidea</taxon>
        <taxon>Muridae</taxon>
        <taxon>Murinae</taxon>
        <taxon>Rattus</taxon>
    </lineage>
</organism>
<sequence length="44" mass="4817">MSLRALITGFTPRSMANAAGRRSWAALRLCAAVLAFRNMILHAE</sequence>
<proteinExistence type="predicted"/>
<evidence type="ECO:0000313" key="1">
    <source>
        <dbReference type="EMBL" id="EDL75156.1"/>
    </source>
</evidence>
<protein>
    <submittedName>
        <fullName evidence="1">RCG20581, isoform CRA_c</fullName>
    </submittedName>
</protein>
<dbReference type="Proteomes" id="UP000234681">
    <property type="component" value="Chromosome 18"/>
</dbReference>
<reference evidence="1 2" key="1">
    <citation type="submission" date="2005-09" db="EMBL/GenBank/DDBJ databases">
        <authorList>
            <person name="Mural R.J."/>
            <person name="Li P.W."/>
            <person name="Adams M.D."/>
            <person name="Amanatides P.G."/>
            <person name="Baden-Tillson H."/>
            <person name="Barnstead M."/>
            <person name="Chin S.H."/>
            <person name="Dew I."/>
            <person name="Evans C.A."/>
            <person name="Ferriera S."/>
            <person name="Flanigan M."/>
            <person name="Fosler C."/>
            <person name="Glodek A."/>
            <person name="Gu Z."/>
            <person name="Holt R.A."/>
            <person name="Jennings D."/>
            <person name="Kraft C.L."/>
            <person name="Lu F."/>
            <person name="Nguyen T."/>
            <person name="Nusskern D.R."/>
            <person name="Pfannkoch C.M."/>
            <person name="Sitter C."/>
            <person name="Sutton G.G."/>
            <person name="Venter J.C."/>
            <person name="Wang Z."/>
            <person name="Woodage T."/>
            <person name="Zheng X.H."/>
            <person name="Zhong F."/>
        </authorList>
    </citation>
    <scope>NUCLEOTIDE SEQUENCE [LARGE SCALE GENOMIC DNA]</scope>
    <source>
        <strain>BN</strain>
        <strain evidence="2">Sprague-Dawley</strain>
    </source>
</reference>
<gene>
    <name evidence="1" type="ORF">rCG_20581</name>
</gene>
<name>A6K5P6_RAT</name>
<dbReference type="AlphaFoldDB" id="A6K5P6"/>
<dbReference type="EMBL" id="CH474021">
    <property type="protein sequence ID" value="EDL75156.1"/>
    <property type="molecule type" value="Genomic_DNA"/>
</dbReference>